<organism evidence="1 2">
    <name type="scientific">Thelephora ganbajun</name>
    <name type="common">Ganba fungus</name>
    <dbReference type="NCBI Taxonomy" id="370292"/>
    <lineage>
        <taxon>Eukaryota</taxon>
        <taxon>Fungi</taxon>
        <taxon>Dikarya</taxon>
        <taxon>Basidiomycota</taxon>
        <taxon>Agaricomycotina</taxon>
        <taxon>Agaricomycetes</taxon>
        <taxon>Thelephorales</taxon>
        <taxon>Thelephoraceae</taxon>
        <taxon>Thelephora</taxon>
    </lineage>
</organism>
<reference evidence="1" key="2">
    <citation type="journal article" date="2020" name="Nat. Commun.">
        <title>Large-scale genome sequencing of mycorrhizal fungi provides insights into the early evolution of symbiotic traits.</title>
        <authorList>
            <person name="Miyauchi S."/>
            <person name="Kiss E."/>
            <person name="Kuo A."/>
            <person name="Drula E."/>
            <person name="Kohler A."/>
            <person name="Sanchez-Garcia M."/>
            <person name="Morin E."/>
            <person name="Andreopoulos B."/>
            <person name="Barry K.W."/>
            <person name="Bonito G."/>
            <person name="Buee M."/>
            <person name="Carver A."/>
            <person name="Chen C."/>
            <person name="Cichocki N."/>
            <person name="Clum A."/>
            <person name="Culley D."/>
            <person name="Crous P.W."/>
            <person name="Fauchery L."/>
            <person name="Girlanda M."/>
            <person name="Hayes R.D."/>
            <person name="Keri Z."/>
            <person name="LaButti K."/>
            <person name="Lipzen A."/>
            <person name="Lombard V."/>
            <person name="Magnuson J."/>
            <person name="Maillard F."/>
            <person name="Murat C."/>
            <person name="Nolan M."/>
            <person name="Ohm R.A."/>
            <person name="Pangilinan J."/>
            <person name="Pereira M.F."/>
            <person name="Perotto S."/>
            <person name="Peter M."/>
            <person name="Pfister S."/>
            <person name="Riley R."/>
            <person name="Sitrit Y."/>
            <person name="Stielow J.B."/>
            <person name="Szollosi G."/>
            <person name="Zifcakova L."/>
            <person name="Stursova M."/>
            <person name="Spatafora J.W."/>
            <person name="Tedersoo L."/>
            <person name="Vaario L.M."/>
            <person name="Yamada A."/>
            <person name="Yan M."/>
            <person name="Wang P."/>
            <person name="Xu J."/>
            <person name="Bruns T."/>
            <person name="Baldrian P."/>
            <person name="Vilgalys R."/>
            <person name="Dunand C."/>
            <person name="Henrissat B."/>
            <person name="Grigoriev I.V."/>
            <person name="Hibbett D."/>
            <person name="Nagy L.G."/>
            <person name="Martin F.M."/>
        </authorList>
    </citation>
    <scope>NUCLEOTIDE SEQUENCE</scope>
    <source>
        <strain evidence="1">P2</strain>
    </source>
</reference>
<name>A0ACB6YY06_THEGA</name>
<dbReference type="EMBL" id="MU118537">
    <property type="protein sequence ID" value="KAF9642324.1"/>
    <property type="molecule type" value="Genomic_DNA"/>
</dbReference>
<comment type="caution">
    <text evidence="1">The sequence shown here is derived from an EMBL/GenBank/DDBJ whole genome shotgun (WGS) entry which is preliminary data.</text>
</comment>
<accession>A0ACB6YY06</accession>
<evidence type="ECO:0000313" key="2">
    <source>
        <dbReference type="Proteomes" id="UP000886501"/>
    </source>
</evidence>
<sequence length="163" mass="18075">MVCYELKFTVSSPGESTTFMEFSPNGRFLAVGDRDSSFLCILDRLTGFHPTIFVVVPAEPMALVWETSKTFYVGLSDGRFVYYQIDLGGNKLVKGAVNNLFHGVFPVTAIALDVESKTLVLSVGLEVFAFRRIRATSVFRFVANISSRFNFERDPGSPAPPFP</sequence>
<gene>
    <name evidence="1" type="ORF">BDM02DRAFT_3133162</name>
</gene>
<reference evidence="1" key="1">
    <citation type="submission" date="2019-10" db="EMBL/GenBank/DDBJ databases">
        <authorList>
            <consortium name="DOE Joint Genome Institute"/>
            <person name="Kuo A."/>
            <person name="Miyauchi S."/>
            <person name="Kiss E."/>
            <person name="Drula E."/>
            <person name="Kohler A."/>
            <person name="Sanchez-Garcia M."/>
            <person name="Andreopoulos B."/>
            <person name="Barry K.W."/>
            <person name="Bonito G."/>
            <person name="Buee M."/>
            <person name="Carver A."/>
            <person name="Chen C."/>
            <person name="Cichocki N."/>
            <person name="Clum A."/>
            <person name="Culley D."/>
            <person name="Crous P.W."/>
            <person name="Fauchery L."/>
            <person name="Girlanda M."/>
            <person name="Hayes R."/>
            <person name="Keri Z."/>
            <person name="Labutti K."/>
            <person name="Lipzen A."/>
            <person name="Lombard V."/>
            <person name="Magnuson J."/>
            <person name="Maillard F."/>
            <person name="Morin E."/>
            <person name="Murat C."/>
            <person name="Nolan M."/>
            <person name="Ohm R."/>
            <person name="Pangilinan J."/>
            <person name="Pereira M."/>
            <person name="Perotto S."/>
            <person name="Peter M."/>
            <person name="Riley R."/>
            <person name="Sitrit Y."/>
            <person name="Stielow B."/>
            <person name="Szollosi G."/>
            <person name="Zifcakova L."/>
            <person name="Stursova M."/>
            <person name="Spatafora J.W."/>
            <person name="Tedersoo L."/>
            <person name="Vaario L.-M."/>
            <person name="Yamada A."/>
            <person name="Yan M."/>
            <person name="Wang P."/>
            <person name="Xu J."/>
            <person name="Bruns T."/>
            <person name="Baldrian P."/>
            <person name="Vilgalys R."/>
            <person name="Henrissat B."/>
            <person name="Grigoriev I.V."/>
            <person name="Hibbett D."/>
            <person name="Nagy L.G."/>
            <person name="Martin F.M."/>
        </authorList>
    </citation>
    <scope>NUCLEOTIDE SEQUENCE</scope>
    <source>
        <strain evidence="1">P2</strain>
    </source>
</reference>
<dbReference type="Proteomes" id="UP000886501">
    <property type="component" value="Unassembled WGS sequence"/>
</dbReference>
<proteinExistence type="predicted"/>
<keyword evidence="2" id="KW-1185">Reference proteome</keyword>
<protein>
    <submittedName>
        <fullName evidence="1">Uncharacterized protein</fullName>
    </submittedName>
</protein>
<evidence type="ECO:0000313" key="1">
    <source>
        <dbReference type="EMBL" id="KAF9642324.1"/>
    </source>
</evidence>